<feature type="domain" description="Metallo-beta-lactamase" evidence="2">
    <location>
        <begin position="70"/>
        <end position="260"/>
    </location>
</feature>
<feature type="signal peptide" evidence="1">
    <location>
        <begin position="1"/>
        <end position="21"/>
    </location>
</feature>
<sequence>MKDTFAALILSALTASSGVYAQADIESFCADLPRPAYSALEKRPESTGWFELYTVAPGVTAIYEPFQWQEVISYLIEGENRAILFDTGNGIEDIKAVVDRLTDKPVTVINSHSHYDHVGGNHQFGRILSVSTDFSREMEHGLPNEAVHEELSGPALCKSPPSGATAETHAIKPYSITGTVKEGDVIDLGGRKLEILQLPGHTSDAIALLERETGYLWIGDTYYNGPIWLFAPQTDLKAYRASIARLVALAPTLTKLFPAHNTAVEDPSELARVQAAFEKVVTTDLAPDAVEDGMAEFRFDGFSFIMRPDNRHIGDE</sequence>
<accession>A0ABV8U9C2</accession>
<evidence type="ECO:0000313" key="4">
    <source>
        <dbReference type="Proteomes" id="UP001595776"/>
    </source>
</evidence>
<reference evidence="4" key="1">
    <citation type="journal article" date="2019" name="Int. J. Syst. Evol. Microbiol.">
        <title>The Global Catalogue of Microorganisms (GCM) 10K type strain sequencing project: providing services to taxonomists for standard genome sequencing and annotation.</title>
        <authorList>
            <consortium name="The Broad Institute Genomics Platform"/>
            <consortium name="The Broad Institute Genome Sequencing Center for Infectious Disease"/>
            <person name="Wu L."/>
            <person name="Ma J."/>
        </authorList>
    </citation>
    <scope>NUCLEOTIDE SEQUENCE [LARGE SCALE GENOMIC DNA]</scope>
    <source>
        <strain evidence="4">CGMCC 1.15304</strain>
    </source>
</reference>
<feature type="chain" id="PRO_5046673937" evidence="1">
    <location>
        <begin position="22"/>
        <end position="316"/>
    </location>
</feature>
<dbReference type="SUPFAM" id="SSF56281">
    <property type="entry name" value="Metallo-hydrolase/oxidoreductase"/>
    <property type="match status" value="1"/>
</dbReference>
<dbReference type="Pfam" id="PF00753">
    <property type="entry name" value="Lactamase_B"/>
    <property type="match status" value="1"/>
</dbReference>
<protein>
    <submittedName>
        <fullName evidence="3">MBL fold metallo-hydrolase</fullName>
    </submittedName>
</protein>
<evidence type="ECO:0000256" key="1">
    <source>
        <dbReference type="SAM" id="SignalP"/>
    </source>
</evidence>
<dbReference type="EMBL" id="JBHSCR010000003">
    <property type="protein sequence ID" value="MFC4347517.1"/>
    <property type="molecule type" value="Genomic_DNA"/>
</dbReference>
<dbReference type="PANTHER" id="PTHR42951:SF22">
    <property type="entry name" value="METALLO BETA-LACTAMASE SUPERFAMILY LIPOPROTEIN"/>
    <property type="match status" value="1"/>
</dbReference>
<evidence type="ECO:0000259" key="2">
    <source>
        <dbReference type="SMART" id="SM00849"/>
    </source>
</evidence>
<keyword evidence="4" id="KW-1185">Reference proteome</keyword>
<gene>
    <name evidence="3" type="ORF">ACFO5Q_06625</name>
</gene>
<proteinExistence type="predicted"/>
<keyword evidence="1" id="KW-0732">Signal</keyword>
<dbReference type="Gene3D" id="3.60.15.10">
    <property type="entry name" value="Ribonuclease Z/Hydroxyacylglutathione hydrolase-like"/>
    <property type="match status" value="1"/>
</dbReference>
<evidence type="ECO:0000313" key="3">
    <source>
        <dbReference type="EMBL" id="MFC4347517.1"/>
    </source>
</evidence>
<dbReference type="PANTHER" id="PTHR42951">
    <property type="entry name" value="METALLO-BETA-LACTAMASE DOMAIN-CONTAINING"/>
    <property type="match status" value="1"/>
</dbReference>
<dbReference type="SMART" id="SM00849">
    <property type="entry name" value="Lactamase_B"/>
    <property type="match status" value="1"/>
</dbReference>
<dbReference type="InterPro" id="IPR036866">
    <property type="entry name" value="RibonucZ/Hydroxyglut_hydro"/>
</dbReference>
<organism evidence="3 4">
    <name type="scientific">Kordiimonas lipolytica</name>
    <dbReference type="NCBI Taxonomy" id="1662421"/>
    <lineage>
        <taxon>Bacteria</taxon>
        <taxon>Pseudomonadati</taxon>
        <taxon>Pseudomonadota</taxon>
        <taxon>Alphaproteobacteria</taxon>
        <taxon>Kordiimonadales</taxon>
        <taxon>Kordiimonadaceae</taxon>
        <taxon>Kordiimonas</taxon>
    </lineage>
</organism>
<comment type="caution">
    <text evidence="3">The sequence shown here is derived from an EMBL/GenBank/DDBJ whole genome shotgun (WGS) entry which is preliminary data.</text>
</comment>
<name>A0ABV8U9C2_9PROT</name>
<dbReference type="RefSeq" id="WP_068153235.1">
    <property type="nucleotide sequence ID" value="NZ_JBHSCR010000003.1"/>
</dbReference>
<dbReference type="InterPro" id="IPR050855">
    <property type="entry name" value="NDM-1-like"/>
</dbReference>
<dbReference type="Proteomes" id="UP001595776">
    <property type="component" value="Unassembled WGS sequence"/>
</dbReference>
<dbReference type="InterPro" id="IPR001279">
    <property type="entry name" value="Metallo-B-lactamas"/>
</dbReference>